<name>A0A0G4HGE3_9ALVE</name>
<keyword evidence="2" id="KW-0560">Oxidoreductase</keyword>
<dbReference type="GO" id="GO:0046872">
    <property type="term" value="F:metal ion binding"/>
    <property type="evidence" value="ECO:0007669"/>
    <property type="project" value="UniProtKB-KW"/>
</dbReference>
<organism evidence="5">
    <name type="scientific">Chromera velia CCMP2878</name>
    <dbReference type="NCBI Taxonomy" id="1169474"/>
    <lineage>
        <taxon>Eukaryota</taxon>
        <taxon>Sar</taxon>
        <taxon>Alveolata</taxon>
        <taxon>Colpodellida</taxon>
        <taxon>Chromeraceae</taxon>
        <taxon>Chromera</taxon>
    </lineage>
</organism>
<evidence type="ECO:0000259" key="4">
    <source>
        <dbReference type="Pfam" id="PF14226"/>
    </source>
</evidence>
<evidence type="ECO:0000256" key="1">
    <source>
        <dbReference type="ARBA" id="ARBA00022723"/>
    </source>
</evidence>
<evidence type="ECO:0000256" key="3">
    <source>
        <dbReference type="ARBA" id="ARBA00023004"/>
    </source>
</evidence>
<feature type="non-terminal residue" evidence="5">
    <location>
        <position position="216"/>
    </location>
</feature>
<evidence type="ECO:0000256" key="2">
    <source>
        <dbReference type="ARBA" id="ARBA00023002"/>
    </source>
</evidence>
<dbReference type="Pfam" id="PF14226">
    <property type="entry name" value="DIOX_N"/>
    <property type="match status" value="1"/>
</dbReference>
<reference evidence="5" key="1">
    <citation type="submission" date="2014-11" db="EMBL/GenBank/DDBJ databases">
        <authorList>
            <person name="Otto D Thomas"/>
            <person name="Naeem Raeece"/>
        </authorList>
    </citation>
    <scope>NUCLEOTIDE SEQUENCE</scope>
</reference>
<keyword evidence="3" id="KW-0408">Iron</keyword>
<keyword evidence="1" id="KW-0479">Metal-binding</keyword>
<dbReference type="SUPFAM" id="SSF51197">
    <property type="entry name" value="Clavaminate synthase-like"/>
    <property type="match status" value="1"/>
</dbReference>
<sequence length="216" mass="24696">MEEVTVPTVDLLEPQDVVTQKIHKACKEWGFFIVINYETPSQDLLKRFDEQMRLFFELPREVKAEIKRTKENSRGWFDDELTKQKPDWKECLDIGGAGRSEIDGENQWLPDDRLPGFRATVEEYFSACADLSLRLVSKAGEGLGLPPRSLDPFFEDHTSFIRLNRYPPCPNPAPADWTEGEPDTERDGYLCINKHTDAGALTVLRVHTDEPASLQV</sequence>
<accession>A0A0G4HGE3</accession>
<dbReference type="EMBL" id="CDMZ01002623">
    <property type="protein sequence ID" value="CEM43151.1"/>
    <property type="molecule type" value="Genomic_DNA"/>
</dbReference>
<evidence type="ECO:0000313" key="5">
    <source>
        <dbReference type="EMBL" id="CEM43151.1"/>
    </source>
</evidence>
<feature type="domain" description="Non-haem dioxygenase N-terminal" evidence="4">
    <location>
        <begin position="6"/>
        <end position="109"/>
    </location>
</feature>
<dbReference type="AlphaFoldDB" id="A0A0G4HGE3"/>
<gene>
    <name evidence="5" type="ORF">Cvel_27339</name>
</gene>
<dbReference type="InterPro" id="IPR026992">
    <property type="entry name" value="DIOX_N"/>
</dbReference>
<protein>
    <recommendedName>
        <fullName evidence="4">Non-haem dioxygenase N-terminal domain-containing protein</fullName>
    </recommendedName>
</protein>
<dbReference type="GO" id="GO:0016491">
    <property type="term" value="F:oxidoreductase activity"/>
    <property type="evidence" value="ECO:0007669"/>
    <property type="project" value="UniProtKB-KW"/>
</dbReference>
<dbReference type="PANTHER" id="PTHR10209">
    <property type="entry name" value="OXIDOREDUCTASE, 2OG-FE II OXYGENASE FAMILY PROTEIN"/>
    <property type="match status" value="1"/>
</dbReference>
<dbReference type="InterPro" id="IPR027443">
    <property type="entry name" value="IPNS-like_sf"/>
</dbReference>
<dbReference type="PANTHER" id="PTHR10209:SF885">
    <property type="entry name" value="2OG-FE(II) OXYGENASE FAMILY, PUTATIVE (AFU_ORTHOLOGUE AFUA_2G00750)-RELATED"/>
    <property type="match status" value="1"/>
</dbReference>
<dbReference type="Gene3D" id="2.60.120.330">
    <property type="entry name" value="B-lactam Antibiotic, Isopenicillin N Synthase, Chain"/>
    <property type="match status" value="1"/>
</dbReference>
<proteinExistence type="predicted"/>